<keyword evidence="2" id="KW-0560">Oxidoreductase</keyword>
<evidence type="ECO:0000313" key="2">
    <source>
        <dbReference type="EMBL" id="MBA8881310.1"/>
    </source>
</evidence>
<keyword evidence="3" id="KW-1185">Reference proteome</keyword>
<sequence>MNLGLDGKRALVLGGNKGLGLGVARALAENGATVAIAGRDEAALMTASDELRSHSPGSFTVNADLADPVALAAMLDRVDREMGSVDILLLNGGGPPPFAAAALNIVQWRTQFETMFLSGVRIAAHFLPRMREQRWGRILVVSSTSVREPIAGLTASNALRAAVAGWAKSLASEVAADGITVNLLLAGRLATARTSKLDLMDAETQGVDVSVIAAQSQAEVPVGRYGTPDEFGAVAAFLASERAAYVTGTAIPIDGGLSRSMI</sequence>
<proteinExistence type="inferred from homology"/>
<organism evidence="2 3">
    <name type="scientific">Phyllobacterium myrsinacearum</name>
    <dbReference type="NCBI Taxonomy" id="28101"/>
    <lineage>
        <taxon>Bacteria</taxon>
        <taxon>Pseudomonadati</taxon>
        <taxon>Pseudomonadota</taxon>
        <taxon>Alphaproteobacteria</taxon>
        <taxon>Hyphomicrobiales</taxon>
        <taxon>Phyllobacteriaceae</taxon>
        <taxon>Phyllobacterium</taxon>
    </lineage>
</organism>
<dbReference type="PANTHER" id="PTHR42879:SF6">
    <property type="entry name" value="NADPH-DEPENDENT REDUCTASE BACG"/>
    <property type="match status" value="1"/>
</dbReference>
<dbReference type="Proteomes" id="UP000549052">
    <property type="component" value="Unassembled WGS sequence"/>
</dbReference>
<dbReference type="PANTHER" id="PTHR42879">
    <property type="entry name" value="3-OXOACYL-(ACYL-CARRIER-PROTEIN) REDUCTASE"/>
    <property type="match status" value="1"/>
</dbReference>
<dbReference type="Pfam" id="PF13561">
    <property type="entry name" value="adh_short_C2"/>
    <property type="match status" value="1"/>
</dbReference>
<comment type="caution">
    <text evidence="2">The sequence shown here is derived from an EMBL/GenBank/DDBJ whole genome shotgun (WGS) entry which is preliminary data.</text>
</comment>
<accession>A0A839EXT3</accession>
<dbReference type="InterPro" id="IPR050259">
    <property type="entry name" value="SDR"/>
</dbReference>
<name>A0A839EXT3_9HYPH</name>
<dbReference type="RefSeq" id="WP_182551908.1">
    <property type="nucleotide sequence ID" value="NZ_JACGXN010000013.1"/>
</dbReference>
<dbReference type="GO" id="GO:0004316">
    <property type="term" value="F:3-oxoacyl-[acyl-carrier-protein] reductase (NADPH) activity"/>
    <property type="evidence" value="ECO:0007669"/>
    <property type="project" value="UniProtKB-EC"/>
</dbReference>
<comment type="similarity">
    <text evidence="1">Belongs to the short-chain dehydrogenases/reductases (SDR) family.</text>
</comment>
<dbReference type="InterPro" id="IPR036291">
    <property type="entry name" value="NAD(P)-bd_dom_sf"/>
</dbReference>
<protein>
    <submittedName>
        <fullName evidence="2">3-oxoacyl-[acyl-carrier protein] reductase</fullName>
        <ecNumber evidence="2">1.1.1.100</ecNumber>
    </submittedName>
</protein>
<gene>
    <name evidence="2" type="ORF">FHW16_005048</name>
</gene>
<dbReference type="InterPro" id="IPR002347">
    <property type="entry name" value="SDR_fam"/>
</dbReference>
<evidence type="ECO:0000256" key="1">
    <source>
        <dbReference type="ARBA" id="ARBA00006484"/>
    </source>
</evidence>
<dbReference type="Gene3D" id="3.40.50.720">
    <property type="entry name" value="NAD(P)-binding Rossmann-like Domain"/>
    <property type="match status" value="1"/>
</dbReference>
<dbReference type="EC" id="1.1.1.100" evidence="2"/>
<dbReference type="PRINTS" id="PR00081">
    <property type="entry name" value="GDHRDH"/>
</dbReference>
<reference evidence="2 3" key="1">
    <citation type="submission" date="2020-07" db="EMBL/GenBank/DDBJ databases">
        <title>Genomic Encyclopedia of Type Strains, Phase IV (KMG-V): Genome sequencing to study the core and pangenomes of soil and plant-associated prokaryotes.</title>
        <authorList>
            <person name="Whitman W."/>
        </authorList>
    </citation>
    <scope>NUCLEOTIDE SEQUENCE [LARGE SCALE GENOMIC DNA]</scope>
    <source>
        <strain evidence="2 3">AN3</strain>
    </source>
</reference>
<dbReference type="SUPFAM" id="SSF51735">
    <property type="entry name" value="NAD(P)-binding Rossmann-fold domains"/>
    <property type="match status" value="1"/>
</dbReference>
<evidence type="ECO:0000313" key="3">
    <source>
        <dbReference type="Proteomes" id="UP000549052"/>
    </source>
</evidence>
<dbReference type="EMBL" id="JACGXN010000013">
    <property type="protein sequence ID" value="MBA8881310.1"/>
    <property type="molecule type" value="Genomic_DNA"/>
</dbReference>
<dbReference type="AlphaFoldDB" id="A0A839EXT3"/>